<dbReference type="PROSITE" id="PS51729">
    <property type="entry name" value="GNAT_YJDJ"/>
    <property type="match status" value="1"/>
</dbReference>
<dbReference type="InterPro" id="IPR045057">
    <property type="entry name" value="Gcn5-rel_NAT"/>
</dbReference>
<evidence type="ECO:0000313" key="2">
    <source>
        <dbReference type="EMBL" id="TXK06561.1"/>
    </source>
</evidence>
<dbReference type="InterPro" id="IPR031165">
    <property type="entry name" value="GNAT_YJDJ"/>
</dbReference>
<proteinExistence type="predicted"/>
<keyword evidence="3" id="KW-1185">Reference proteome</keyword>
<sequence length="103" mass="11080">MTDEFTTTNEGEPVTVRRNDAAGRYEILVGDEVAGYTEFKERDGVFIFPHTEIDPAFGGRGLGSTLVADAMADAAARGETVVPVCPFVAKYLRTHDVPGLTVC</sequence>
<dbReference type="Gene3D" id="3.40.630.30">
    <property type="match status" value="1"/>
</dbReference>
<dbReference type="Pfam" id="PF14542">
    <property type="entry name" value="Acetyltransf_CG"/>
    <property type="match status" value="1"/>
</dbReference>
<dbReference type="Proteomes" id="UP000321196">
    <property type="component" value="Unassembled WGS sequence"/>
</dbReference>
<reference evidence="2 3" key="1">
    <citation type="submission" date="2019-08" db="EMBL/GenBank/DDBJ databases">
        <authorList>
            <person name="Dong K."/>
        </authorList>
    </citation>
    <scope>NUCLEOTIDE SEQUENCE [LARGE SCALE GENOMIC DNA]</scope>
    <source>
        <strain evidence="2 3">M4-8</strain>
    </source>
</reference>
<feature type="domain" description="N-acetyltransferase" evidence="1">
    <location>
        <begin position="17"/>
        <end position="103"/>
    </location>
</feature>
<dbReference type="InterPro" id="IPR016181">
    <property type="entry name" value="Acyl_CoA_acyltransferase"/>
</dbReference>
<dbReference type="AlphaFoldDB" id="A0A5C8HU47"/>
<accession>A0A5C8HU47</accession>
<protein>
    <submittedName>
        <fullName evidence="2">N-acetyltransferase</fullName>
    </submittedName>
</protein>
<name>A0A5C8HU47_9MICO</name>
<organism evidence="2 3">
    <name type="scientific">Microbacterium mitrae</name>
    <dbReference type="NCBI Taxonomy" id="664640"/>
    <lineage>
        <taxon>Bacteria</taxon>
        <taxon>Bacillati</taxon>
        <taxon>Actinomycetota</taxon>
        <taxon>Actinomycetes</taxon>
        <taxon>Micrococcales</taxon>
        <taxon>Microbacteriaceae</taxon>
        <taxon>Microbacterium</taxon>
    </lineage>
</organism>
<dbReference type="PANTHER" id="PTHR31435">
    <property type="entry name" value="PROTEIN NATD1"/>
    <property type="match status" value="1"/>
</dbReference>
<dbReference type="OrthoDB" id="5405911at2"/>
<dbReference type="RefSeq" id="WP_147825366.1">
    <property type="nucleotide sequence ID" value="NZ_BAAARG010000001.1"/>
</dbReference>
<dbReference type="GO" id="GO:0016740">
    <property type="term" value="F:transferase activity"/>
    <property type="evidence" value="ECO:0007669"/>
    <property type="project" value="UniProtKB-KW"/>
</dbReference>
<dbReference type="EMBL" id="VRSW01000001">
    <property type="protein sequence ID" value="TXK06561.1"/>
    <property type="molecule type" value="Genomic_DNA"/>
</dbReference>
<keyword evidence="2" id="KW-0808">Transferase</keyword>
<dbReference type="SUPFAM" id="SSF55729">
    <property type="entry name" value="Acyl-CoA N-acyltransferases (Nat)"/>
    <property type="match status" value="1"/>
</dbReference>
<evidence type="ECO:0000313" key="3">
    <source>
        <dbReference type="Proteomes" id="UP000321196"/>
    </source>
</evidence>
<dbReference type="PANTHER" id="PTHR31435:SF10">
    <property type="entry name" value="BSR4717 PROTEIN"/>
    <property type="match status" value="1"/>
</dbReference>
<gene>
    <name evidence="2" type="ORF">FVP60_06355</name>
</gene>
<evidence type="ECO:0000259" key="1">
    <source>
        <dbReference type="PROSITE" id="PS51729"/>
    </source>
</evidence>
<comment type="caution">
    <text evidence="2">The sequence shown here is derived from an EMBL/GenBank/DDBJ whole genome shotgun (WGS) entry which is preliminary data.</text>
</comment>